<protein>
    <submittedName>
        <fullName evidence="1">Uncharacterized protein</fullName>
    </submittedName>
</protein>
<dbReference type="Proteomes" id="UP000701801">
    <property type="component" value="Unassembled WGS sequence"/>
</dbReference>
<sequence>MSLRTEEKEKRCCGGDRMVWAVYVKPLRDCRAYDSSVLRKLGVKRGVKTKQSTVAGAMEVVDDEYAV</sequence>
<evidence type="ECO:0000313" key="1">
    <source>
        <dbReference type="EMBL" id="CAG8979145.1"/>
    </source>
</evidence>
<name>A0A9N9LPU9_9HELO</name>
<proteinExistence type="predicted"/>
<accession>A0A9N9LPU9</accession>
<reference evidence="1" key="1">
    <citation type="submission" date="2021-07" db="EMBL/GenBank/DDBJ databases">
        <authorList>
            <person name="Durling M."/>
        </authorList>
    </citation>
    <scope>NUCLEOTIDE SEQUENCE</scope>
</reference>
<keyword evidence="2" id="KW-1185">Reference proteome</keyword>
<evidence type="ECO:0000313" key="2">
    <source>
        <dbReference type="Proteomes" id="UP000701801"/>
    </source>
</evidence>
<gene>
    <name evidence="1" type="ORF">HYALB_00000279</name>
</gene>
<dbReference type="EMBL" id="CAJVRM010000296">
    <property type="protein sequence ID" value="CAG8979145.1"/>
    <property type="molecule type" value="Genomic_DNA"/>
</dbReference>
<comment type="caution">
    <text evidence="1">The sequence shown here is derived from an EMBL/GenBank/DDBJ whole genome shotgun (WGS) entry which is preliminary data.</text>
</comment>
<organism evidence="1 2">
    <name type="scientific">Hymenoscyphus albidus</name>
    <dbReference type="NCBI Taxonomy" id="595503"/>
    <lineage>
        <taxon>Eukaryota</taxon>
        <taxon>Fungi</taxon>
        <taxon>Dikarya</taxon>
        <taxon>Ascomycota</taxon>
        <taxon>Pezizomycotina</taxon>
        <taxon>Leotiomycetes</taxon>
        <taxon>Helotiales</taxon>
        <taxon>Helotiaceae</taxon>
        <taxon>Hymenoscyphus</taxon>
    </lineage>
</organism>
<dbReference type="AlphaFoldDB" id="A0A9N9LPU9"/>